<proteinExistence type="inferred from homology"/>
<dbReference type="InterPro" id="IPR055108">
    <property type="entry name" value="Syntrophin_4th"/>
</dbReference>
<dbReference type="InterPro" id="IPR036034">
    <property type="entry name" value="PDZ_sf"/>
</dbReference>
<feature type="compositionally biased region" description="Low complexity" evidence="5">
    <location>
        <begin position="72"/>
        <end position="85"/>
    </location>
</feature>
<dbReference type="AlphaFoldDB" id="A0A7R9BQD2"/>
<dbReference type="GO" id="GO:0005856">
    <property type="term" value="C:cytoskeleton"/>
    <property type="evidence" value="ECO:0007669"/>
    <property type="project" value="UniProtKB-SubCell"/>
</dbReference>
<dbReference type="InterPro" id="IPR001478">
    <property type="entry name" value="PDZ"/>
</dbReference>
<organism evidence="9">
    <name type="scientific">Notodromas monacha</name>
    <dbReference type="NCBI Taxonomy" id="399045"/>
    <lineage>
        <taxon>Eukaryota</taxon>
        <taxon>Metazoa</taxon>
        <taxon>Ecdysozoa</taxon>
        <taxon>Arthropoda</taxon>
        <taxon>Crustacea</taxon>
        <taxon>Oligostraca</taxon>
        <taxon>Ostracoda</taxon>
        <taxon>Podocopa</taxon>
        <taxon>Podocopida</taxon>
        <taxon>Cypridocopina</taxon>
        <taxon>Cypridoidea</taxon>
        <taxon>Cyprididae</taxon>
        <taxon>Notodromas</taxon>
    </lineage>
</organism>
<dbReference type="EMBL" id="CAJPEX010001607">
    <property type="protein sequence ID" value="CAG0919519.1"/>
    <property type="molecule type" value="Genomic_DNA"/>
</dbReference>
<dbReference type="SUPFAM" id="SSF50156">
    <property type="entry name" value="PDZ domain-like"/>
    <property type="match status" value="1"/>
</dbReference>
<feature type="signal peptide" evidence="6">
    <location>
        <begin position="1"/>
        <end position="20"/>
    </location>
</feature>
<feature type="domain" description="PH" evidence="7">
    <location>
        <begin position="475"/>
        <end position="603"/>
    </location>
</feature>
<dbReference type="Gene3D" id="2.30.42.10">
    <property type="match status" value="1"/>
</dbReference>
<gene>
    <name evidence="9" type="ORF">NMOB1V02_LOCUS7040</name>
</gene>
<evidence type="ECO:0000256" key="6">
    <source>
        <dbReference type="SAM" id="SignalP"/>
    </source>
</evidence>
<accession>A0A7R9BQD2</accession>
<evidence type="ECO:0000313" key="10">
    <source>
        <dbReference type="Proteomes" id="UP000678499"/>
    </source>
</evidence>
<evidence type="ECO:0000256" key="2">
    <source>
        <dbReference type="ARBA" id="ARBA00010798"/>
    </source>
</evidence>
<feature type="region of interest" description="Disordered" evidence="5">
    <location>
        <begin position="24"/>
        <end position="43"/>
    </location>
</feature>
<evidence type="ECO:0000313" key="9">
    <source>
        <dbReference type="EMBL" id="CAD7279367.1"/>
    </source>
</evidence>
<dbReference type="PANTHER" id="PTHR10554">
    <property type="entry name" value="SYNTROPHIN"/>
    <property type="match status" value="1"/>
</dbReference>
<evidence type="ECO:0000259" key="8">
    <source>
        <dbReference type="PROSITE" id="PS50106"/>
    </source>
</evidence>
<dbReference type="Pfam" id="PF00595">
    <property type="entry name" value="PDZ"/>
    <property type="match status" value="1"/>
</dbReference>
<dbReference type="GO" id="GO:0005198">
    <property type="term" value="F:structural molecule activity"/>
    <property type="evidence" value="ECO:0007669"/>
    <property type="project" value="InterPro"/>
</dbReference>
<keyword evidence="3" id="KW-0963">Cytoplasm</keyword>
<evidence type="ECO:0000256" key="3">
    <source>
        <dbReference type="ARBA" id="ARBA00022490"/>
    </source>
</evidence>
<evidence type="ECO:0000256" key="5">
    <source>
        <dbReference type="SAM" id="MobiDB-lite"/>
    </source>
</evidence>
<dbReference type="InterPro" id="IPR001849">
    <property type="entry name" value="PH_domain"/>
</dbReference>
<dbReference type="InterPro" id="IPR015482">
    <property type="entry name" value="Syntrophin"/>
</dbReference>
<protein>
    <recommendedName>
        <fullName evidence="11">PDZ domain-containing protein</fullName>
    </recommendedName>
</protein>
<dbReference type="SMART" id="SM00228">
    <property type="entry name" value="PDZ"/>
    <property type="match status" value="1"/>
</dbReference>
<dbReference type="PANTHER" id="PTHR10554:SF1">
    <property type="entry name" value="FI16515P1"/>
    <property type="match status" value="1"/>
</dbReference>
<sequence length="738" mass="82784">MLVKTSVLLVLVVLIGITLAQYSKPSGKSQFGQSNGESQKNCPTKEEVKFCREVVQKLKSGICKPQNDNLVKSGSRQQSSWSSSLEKSEGNKAGGTAALNNTELQDDLSFESIGEDEDEDSVFDGSLNDLLFDAVNEDVMRGGRLNSTISTSGHGPEDLVLAMSESRRSSQRRLSDLPMLKSTDVAVSDGKSQPQPYRLQLFSDCLVLLREEEVVWESQDEKENVCSKELRQQESLEYLDIDENELYMLDSKERTVVIKRPKNGYVGIAVKGGAEHDLPILISKVFKDSPADASGCVFVGDAIAKVNHKSLVSVTHEEALEILRHCGDQVELQLKHYKSATPFLKKSYARYQKHLAETKFSQNLNSDEGWEEMKSNFLSVDGKRELNKDWIPVSKVPLLMSYVTRYIYGTDKLRPTGFEVRGLDGTGTGVVECCDLAELSEWMKCITNNVIGINSLQTKVFNNALPPHDQISYMGWVCEGFVTNNGHHWQNWHPRFFALRGSKVYIFDSPPVSNRDWDNATTTYPIYQTMFRALKESEYVDERQNCFLIQTAQEDVSKEPRGSRKMTKEALIASESHYMSVETRKELIRIETAWHQALYGAVVRLGRISFRVTYDGEELDLSLDWSTGFTLHTTKRRDEDGVVWRYKFSQLKGSSDDGKSILTLVFQTSRGSVETREMATAELQSLLFTMHAFLTAKVASVDPAFFKDTTSTTASRGRSPSVPRGSPAPPVAPKVPHL</sequence>
<dbReference type="Gene3D" id="2.30.29.30">
    <property type="entry name" value="Pleckstrin-homology domain (PH domain)/Phosphotyrosine-binding domain (PTB)"/>
    <property type="match status" value="2"/>
</dbReference>
<keyword evidence="10" id="KW-1185">Reference proteome</keyword>
<dbReference type="Pfam" id="PF23012">
    <property type="entry name" value="Syntrophin_4th"/>
    <property type="match status" value="1"/>
</dbReference>
<reference evidence="9" key="1">
    <citation type="submission" date="2020-11" db="EMBL/GenBank/DDBJ databases">
        <authorList>
            <person name="Tran Van P."/>
        </authorList>
    </citation>
    <scope>NUCLEOTIDE SEQUENCE</scope>
</reference>
<evidence type="ECO:0000256" key="4">
    <source>
        <dbReference type="ARBA" id="ARBA00023212"/>
    </source>
</evidence>
<dbReference type="GO" id="GO:0016010">
    <property type="term" value="C:dystrophin-associated glycoprotein complex"/>
    <property type="evidence" value="ECO:0007669"/>
    <property type="project" value="TreeGrafter"/>
</dbReference>
<name>A0A7R9BQD2_9CRUS</name>
<evidence type="ECO:0000259" key="7">
    <source>
        <dbReference type="PROSITE" id="PS50003"/>
    </source>
</evidence>
<evidence type="ECO:0008006" key="11">
    <source>
        <dbReference type="Google" id="ProtNLM"/>
    </source>
</evidence>
<feature type="chain" id="PRO_5036403009" description="PDZ domain-containing protein" evidence="6">
    <location>
        <begin position="21"/>
        <end position="738"/>
    </location>
</feature>
<feature type="compositionally biased region" description="Polar residues" evidence="5">
    <location>
        <begin position="24"/>
        <end position="42"/>
    </location>
</feature>
<feature type="compositionally biased region" description="Pro residues" evidence="5">
    <location>
        <begin position="726"/>
        <end position="738"/>
    </location>
</feature>
<dbReference type="OrthoDB" id="9975356at2759"/>
<feature type="domain" description="PDZ" evidence="8">
    <location>
        <begin position="255"/>
        <end position="338"/>
    </location>
</feature>
<dbReference type="InterPro" id="IPR011993">
    <property type="entry name" value="PH-like_dom_sf"/>
</dbReference>
<feature type="region of interest" description="Disordered" evidence="5">
    <location>
        <begin position="710"/>
        <end position="738"/>
    </location>
</feature>
<keyword evidence="6" id="KW-0732">Signal</keyword>
<dbReference type="SUPFAM" id="SSF50729">
    <property type="entry name" value="PH domain-like"/>
    <property type="match status" value="2"/>
</dbReference>
<dbReference type="PROSITE" id="PS50106">
    <property type="entry name" value="PDZ"/>
    <property type="match status" value="1"/>
</dbReference>
<comment type="similarity">
    <text evidence="2">Belongs to the syntrophin family.</text>
</comment>
<dbReference type="EMBL" id="OA883644">
    <property type="protein sequence ID" value="CAD7279367.1"/>
    <property type="molecule type" value="Genomic_DNA"/>
</dbReference>
<dbReference type="PROSITE" id="PS50003">
    <property type="entry name" value="PH_DOMAIN"/>
    <property type="match status" value="1"/>
</dbReference>
<feature type="region of interest" description="Disordered" evidence="5">
    <location>
        <begin position="68"/>
        <end position="101"/>
    </location>
</feature>
<feature type="compositionally biased region" description="Low complexity" evidence="5">
    <location>
        <begin position="714"/>
        <end position="725"/>
    </location>
</feature>
<keyword evidence="4" id="KW-0206">Cytoskeleton</keyword>
<comment type="subcellular location">
    <subcellularLocation>
        <location evidence="1">Cytoplasm</location>
        <location evidence="1">Cytoskeleton</location>
    </subcellularLocation>
</comment>
<dbReference type="Proteomes" id="UP000678499">
    <property type="component" value="Unassembled WGS sequence"/>
</dbReference>
<evidence type="ECO:0000256" key="1">
    <source>
        <dbReference type="ARBA" id="ARBA00004245"/>
    </source>
</evidence>